<dbReference type="OrthoDB" id="5290752at2"/>
<dbReference type="Pfam" id="PF13360">
    <property type="entry name" value="PQQ_2"/>
    <property type="match status" value="2"/>
</dbReference>
<gene>
    <name evidence="2" type="ORF">KIN_10800</name>
</gene>
<protein>
    <submittedName>
        <fullName evidence="2">Pyrrolo-quinoline quinone</fullName>
    </submittedName>
</protein>
<evidence type="ECO:0000313" key="2">
    <source>
        <dbReference type="EMBL" id="GFE64006.1"/>
    </source>
</evidence>
<proteinExistence type="predicted"/>
<dbReference type="PROSITE" id="PS51257">
    <property type="entry name" value="PROKAR_LIPOPROTEIN"/>
    <property type="match status" value="1"/>
</dbReference>
<comment type="caution">
    <text evidence="2">The sequence shown here is derived from an EMBL/GenBank/DDBJ whole genome shotgun (WGS) entry which is preliminary data.</text>
</comment>
<feature type="domain" description="Pyrrolo-quinoline quinone repeat" evidence="1">
    <location>
        <begin position="382"/>
        <end position="441"/>
    </location>
</feature>
<dbReference type="InterPro" id="IPR015943">
    <property type="entry name" value="WD40/YVTN_repeat-like_dom_sf"/>
</dbReference>
<sequence length="442" mass="46838">MSGTLRFLTFGIVLVALVACGEEQLVLDGPRFDIRDDLPQAGEARPVQGNADAPRAFAAPPQVNHTAWTHRNGKDRHQIDHPALGSDLRLIWTANIGDGDRKRGRITADPVVAGNRIFTLDSSSRVSATSTSGASLWSRGLVPAVDDAREATGGGLAVGEGLLFATTGFGELFAINPETGATVWRQRLDAPVTASPTVSDGLVYVISRDNQAWALDVTNGRIRWQLAGTPSDTAMIGGAGPVINGRLVVFPFSSGEMSATLKRSGIRVWSSSVAGERRGRAYASFSDITGDPVVANGRLYAGNQSGRTVALNAGSGERIWTASEGAYSPVWPAGDSLFLISDQAELVRLDAETGERIWGTELPYFTRSRLKRRKAVFAHYGPVLAGGRLIVASNDGQIRSFDPETGALVGRVSVNGGASANPAVVDRTLYVVTGRGQLAAFR</sequence>
<dbReference type="SUPFAM" id="SSF50998">
    <property type="entry name" value="Quinoprotein alcohol dehydrogenase-like"/>
    <property type="match status" value="2"/>
</dbReference>
<dbReference type="RefSeq" id="WP_159804883.1">
    <property type="nucleotide sequence ID" value="NZ_BLJE01000001.1"/>
</dbReference>
<keyword evidence="3" id="KW-1185">Reference proteome</keyword>
<evidence type="ECO:0000313" key="3">
    <source>
        <dbReference type="Proteomes" id="UP000436822"/>
    </source>
</evidence>
<organism evidence="2 3">
    <name type="scientific">Litoreibacter roseus</name>
    <dbReference type="NCBI Taxonomy" id="2601869"/>
    <lineage>
        <taxon>Bacteria</taxon>
        <taxon>Pseudomonadati</taxon>
        <taxon>Pseudomonadota</taxon>
        <taxon>Alphaproteobacteria</taxon>
        <taxon>Rhodobacterales</taxon>
        <taxon>Roseobacteraceae</taxon>
        <taxon>Litoreibacter</taxon>
    </lineage>
</organism>
<dbReference type="AlphaFoldDB" id="A0A6N6JCW3"/>
<dbReference type="SMART" id="SM00564">
    <property type="entry name" value="PQQ"/>
    <property type="match status" value="6"/>
</dbReference>
<dbReference type="Gene3D" id="2.130.10.10">
    <property type="entry name" value="YVTN repeat-like/Quinoprotein amine dehydrogenase"/>
    <property type="match status" value="1"/>
</dbReference>
<dbReference type="InterPro" id="IPR011047">
    <property type="entry name" value="Quinoprotein_ADH-like_sf"/>
</dbReference>
<name>A0A6N6JCW3_9RHOB</name>
<accession>A0A6N6JCW3</accession>
<dbReference type="InterPro" id="IPR002372">
    <property type="entry name" value="PQQ_rpt_dom"/>
</dbReference>
<dbReference type="InterPro" id="IPR018391">
    <property type="entry name" value="PQQ_b-propeller_rpt"/>
</dbReference>
<evidence type="ECO:0000259" key="1">
    <source>
        <dbReference type="Pfam" id="PF13360"/>
    </source>
</evidence>
<dbReference type="Proteomes" id="UP000436822">
    <property type="component" value="Unassembled WGS sequence"/>
</dbReference>
<reference evidence="2 3" key="1">
    <citation type="submission" date="2019-12" db="EMBL/GenBank/DDBJ databases">
        <title>Litoreibacter badius sp. nov., a novel bacteriochlorophyll a-containing bacterium in the genus Litoreibacter.</title>
        <authorList>
            <person name="Kanamuro M."/>
            <person name="Takabe Y."/>
            <person name="Mori K."/>
            <person name="Takaichi S."/>
            <person name="Hanada S."/>
        </authorList>
    </citation>
    <scope>NUCLEOTIDE SEQUENCE [LARGE SCALE GENOMIC DNA]</scope>
    <source>
        <strain evidence="2 3">K6</strain>
    </source>
</reference>
<feature type="domain" description="Pyrrolo-quinoline quinone repeat" evidence="1">
    <location>
        <begin position="124"/>
        <end position="359"/>
    </location>
</feature>
<dbReference type="PANTHER" id="PTHR34512:SF30">
    <property type="entry name" value="OUTER MEMBRANE PROTEIN ASSEMBLY FACTOR BAMB"/>
    <property type="match status" value="1"/>
</dbReference>
<dbReference type="EMBL" id="BLJE01000001">
    <property type="protein sequence ID" value="GFE64006.1"/>
    <property type="molecule type" value="Genomic_DNA"/>
</dbReference>
<dbReference type="PANTHER" id="PTHR34512">
    <property type="entry name" value="CELL SURFACE PROTEIN"/>
    <property type="match status" value="1"/>
</dbReference>